<gene>
    <name evidence="1" type="ORF">H0235_016728</name>
</gene>
<evidence type="ECO:0000313" key="1">
    <source>
        <dbReference type="EMBL" id="KAF7397191.1"/>
    </source>
</evidence>
<dbReference type="EMBL" id="JACSDY010000020">
    <property type="protein sequence ID" value="KAF7397191.1"/>
    <property type="molecule type" value="Genomic_DNA"/>
</dbReference>
<proteinExistence type="predicted"/>
<evidence type="ECO:0000313" key="2">
    <source>
        <dbReference type="Proteomes" id="UP000600918"/>
    </source>
</evidence>
<protein>
    <submittedName>
        <fullName evidence="1">Uncharacterized protein</fullName>
    </submittedName>
</protein>
<sequence length="270" mass="30383">MNEPFCFSGELVASYTDTFCGNTEWSSHPQIRGSKDKGSSKNILHNNVGLTNRTNSIDLTLKSTHKTVNIANISALADPKLIKSSPTCLIIDSNTALSMSSFRQGNPLISFLLDANWPGLDSTKWIEPLASVAMVTHTVQLMIERDLSMKVEKLSGSKLGWIWQCSTKTTKKKTAKCCCKSINPAEKTFFEGRTCRISVQDIVAIVICFILQMKVTKVIGNLRSWCHQRDVNSIEDYLLPFKRQREMPIDEEFDFKSFEDDVDNPLFDSL</sequence>
<keyword evidence="2" id="KW-1185">Reference proteome</keyword>
<reference evidence="1" key="1">
    <citation type="journal article" date="2020" name="G3 (Bethesda)">
        <title>High-Quality Assemblies for Three Invasive Social Wasps from the &lt;i&gt;Vespula&lt;/i&gt; Genus.</title>
        <authorList>
            <person name="Harrop T.W.R."/>
            <person name="Guhlin J."/>
            <person name="McLaughlin G.M."/>
            <person name="Permina E."/>
            <person name="Stockwell P."/>
            <person name="Gilligan J."/>
            <person name="Le Lec M.F."/>
            <person name="Gruber M.A.M."/>
            <person name="Quinn O."/>
            <person name="Lovegrove M."/>
            <person name="Duncan E.J."/>
            <person name="Remnant E.J."/>
            <person name="Van Eeckhoven J."/>
            <person name="Graham B."/>
            <person name="Knapp R.A."/>
            <person name="Langford K.W."/>
            <person name="Kronenberg Z."/>
            <person name="Press M.O."/>
            <person name="Eacker S.M."/>
            <person name="Wilson-Rankin E.E."/>
            <person name="Purcell J."/>
            <person name="Lester P.J."/>
            <person name="Dearden P.K."/>
        </authorList>
    </citation>
    <scope>NUCLEOTIDE SEQUENCE</scope>
    <source>
        <strain evidence="1">Volc-1</strain>
    </source>
</reference>
<dbReference type="AlphaFoldDB" id="A0A834JZA9"/>
<organism evidence="1 2">
    <name type="scientific">Vespula pensylvanica</name>
    <name type="common">Western yellow jacket</name>
    <name type="synonym">Wasp</name>
    <dbReference type="NCBI Taxonomy" id="30213"/>
    <lineage>
        <taxon>Eukaryota</taxon>
        <taxon>Metazoa</taxon>
        <taxon>Ecdysozoa</taxon>
        <taxon>Arthropoda</taxon>
        <taxon>Hexapoda</taxon>
        <taxon>Insecta</taxon>
        <taxon>Pterygota</taxon>
        <taxon>Neoptera</taxon>
        <taxon>Endopterygota</taxon>
        <taxon>Hymenoptera</taxon>
        <taxon>Apocrita</taxon>
        <taxon>Aculeata</taxon>
        <taxon>Vespoidea</taxon>
        <taxon>Vespidae</taxon>
        <taxon>Vespinae</taxon>
        <taxon>Vespula</taxon>
    </lineage>
</organism>
<name>A0A834JZA9_VESPE</name>
<dbReference type="Proteomes" id="UP000600918">
    <property type="component" value="Unassembled WGS sequence"/>
</dbReference>
<accession>A0A834JZA9</accession>
<comment type="caution">
    <text evidence="1">The sequence shown here is derived from an EMBL/GenBank/DDBJ whole genome shotgun (WGS) entry which is preliminary data.</text>
</comment>